<dbReference type="PRINTS" id="PR00035">
    <property type="entry name" value="HTHGNTR"/>
</dbReference>
<dbReference type="SMART" id="SM00345">
    <property type="entry name" value="HTH_GNTR"/>
    <property type="match status" value="1"/>
</dbReference>
<evidence type="ECO:0000313" key="7">
    <source>
        <dbReference type="EMBL" id="AMY07919.1"/>
    </source>
</evidence>
<keyword evidence="3" id="KW-0805">Transcription regulation</keyword>
<dbReference type="GO" id="GO:0030170">
    <property type="term" value="F:pyridoxal phosphate binding"/>
    <property type="evidence" value="ECO:0007669"/>
    <property type="project" value="InterPro"/>
</dbReference>
<keyword evidence="5" id="KW-0804">Transcription</keyword>
<dbReference type="Pfam" id="PF00155">
    <property type="entry name" value="Aminotran_1_2"/>
    <property type="match status" value="1"/>
</dbReference>
<dbReference type="AlphaFoldDB" id="A0A143PJH1"/>
<keyword evidence="7" id="KW-0808">Transferase</keyword>
<evidence type="ECO:0000313" key="8">
    <source>
        <dbReference type="Proteomes" id="UP000076079"/>
    </source>
</evidence>
<feature type="domain" description="HTH gntR-type" evidence="6">
    <location>
        <begin position="11"/>
        <end position="79"/>
    </location>
</feature>
<dbReference type="KEGG" id="abac:LuPra_01103"/>
<evidence type="ECO:0000256" key="5">
    <source>
        <dbReference type="ARBA" id="ARBA00023163"/>
    </source>
</evidence>
<dbReference type="Gene3D" id="3.40.640.10">
    <property type="entry name" value="Type I PLP-dependent aspartate aminotransferase-like (Major domain)"/>
    <property type="match status" value="1"/>
</dbReference>
<dbReference type="PROSITE" id="PS50949">
    <property type="entry name" value="HTH_GNTR"/>
    <property type="match status" value="1"/>
</dbReference>
<keyword evidence="4" id="KW-0238">DNA-binding</keyword>
<keyword evidence="7" id="KW-0032">Aminotransferase</keyword>
<reference evidence="8" key="2">
    <citation type="submission" date="2016-04" db="EMBL/GenBank/DDBJ databases">
        <title>First Complete Genome Sequence of a Subdivision 6 Acidobacterium.</title>
        <authorList>
            <person name="Huang S."/>
            <person name="Vieira S."/>
            <person name="Bunk B."/>
            <person name="Riedel T."/>
            <person name="Sproeer C."/>
            <person name="Overmann J."/>
        </authorList>
    </citation>
    <scope>NUCLEOTIDE SEQUENCE [LARGE SCALE GENOMIC DNA]</scope>
    <source>
        <strain evidence="8">DSM 100886 HEG_-6_39</strain>
    </source>
</reference>
<proteinExistence type="inferred from homology"/>
<comment type="similarity">
    <text evidence="1">In the C-terminal section; belongs to the class-I pyridoxal-phosphate-dependent aminotransferase family.</text>
</comment>
<evidence type="ECO:0000259" key="6">
    <source>
        <dbReference type="PROSITE" id="PS50949"/>
    </source>
</evidence>
<dbReference type="CDD" id="cd07377">
    <property type="entry name" value="WHTH_GntR"/>
    <property type="match status" value="1"/>
</dbReference>
<dbReference type="Pfam" id="PF00392">
    <property type="entry name" value="GntR"/>
    <property type="match status" value="1"/>
</dbReference>
<dbReference type="InterPro" id="IPR015424">
    <property type="entry name" value="PyrdxlP-dep_Trfase"/>
</dbReference>
<gene>
    <name evidence="7" type="primary">lysN_1</name>
    <name evidence="7" type="ORF">LuPra_01103</name>
</gene>
<dbReference type="PANTHER" id="PTHR46577">
    <property type="entry name" value="HTH-TYPE TRANSCRIPTIONAL REGULATORY PROTEIN GABR"/>
    <property type="match status" value="1"/>
</dbReference>
<dbReference type="InterPro" id="IPR015422">
    <property type="entry name" value="PyrdxlP-dep_Trfase_small"/>
</dbReference>
<dbReference type="PANTHER" id="PTHR46577:SF2">
    <property type="entry name" value="TRANSCRIPTIONAL REGULATORY PROTEIN"/>
    <property type="match status" value="1"/>
</dbReference>
<dbReference type="RefSeq" id="WP_110169810.1">
    <property type="nucleotide sequence ID" value="NZ_CP015136.1"/>
</dbReference>
<accession>A0A143PJH1</accession>
<dbReference type="STRING" id="1855912.LuPra_01103"/>
<dbReference type="Gene3D" id="1.10.10.10">
    <property type="entry name" value="Winged helix-like DNA-binding domain superfamily/Winged helix DNA-binding domain"/>
    <property type="match status" value="1"/>
</dbReference>
<dbReference type="EMBL" id="CP015136">
    <property type="protein sequence ID" value="AMY07919.1"/>
    <property type="molecule type" value="Genomic_DNA"/>
</dbReference>
<dbReference type="InterPro" id="IPR015421">
    <property type="entry name" value="PyrdxlP-dep_Trfase_major"/>
</dbReference>
<evidence type="ECO:0000256" key="2">
    <source>
        <dbReference type="ARBA" id="ARBA00022898"/>
    </source>
</evidence>
<dbReference type="OrthoDB" id="9802328at2"/>
<dbReference type="Gene3D" id="3.90.1150.10">
    <property type="entry name" value="Aspartate Aminotransferase, domain 1"/>
    <property type="match status" value="1"/>
</dbReference>
<dbReference type="InterPro" id="IPR036388">
    <property type="entry name" value="WH-like_DNA-bd_sf"/>
</dbReference>
<protein>
    <submittedName>
        <fullName evidence="7">2-aminoadipate transaminase</fullName>
        <ecNumber evidence="7">2.6.1.39</ecNumber>
    </submittedName>
</protein>
<dbReference type="InterPro" id="IPR036390">
    <property type="entry name" value="WH_DNA-bd_sf"/>
</dbReference>
<name>A0A143PJH1_LUTPR</name>
<dbReference type="InterPro" id="IPR000524">
    <property type="entry name" value="Tscrpt_reg_HTH_GntR"/>
</dbReference>
<dbReference type="InterPro" id="IPR004839">
    <property type="entry name" value="Aminotransferase_I/II_large"/>
</dbReference>
<dbReference type="Proteomes" id="UP000076079">
    <property type="component" value="Chromosome"/>
</dbReference>
<dbReference type="InterPro" id="IPR051446">
    <property type="entry name" value="HTH_trans_reg/aminotransferase"/>
</dbReference>
<sequence length="504" mass="55901">MYIHVDRAAPIPPYRQIEDAIRSLIERGILNLGTRLPSSRDLATEVGVNRLTVHKAYQCLEADGLIATKVGSGTFVCAKATRAPSPDVPSDSADDPALRVWGPLFVNPRLATRALPSMAYAKECSASFVYAAPPPDLFPVEEFRHCTNYILKRRGTEVYRVGAAASGLPSLKEYLIGWLAQHDIVATERTLVITTGCQQTLDLTRKLLVGPDDSMLLENPSFPGAVGALSPSGTGLMPLPVHENAPLLDPSTLVNHQKRCKLIYVTPNFHNPTGLTMPMEQRRQLADIALQHSIPLIEDDVFGALRYEGAALPSLQSLCPRMVIHVGSFSKMLNPSLRLGWMVAPEPFAEQITVAKQVSDLHTSTLVQTAMDEFCRRGLMVRHLKRVRKIFRGRRDAMAEALRRYFPRDSRWSVPEGGLSMWVTLPDDMDTRDLLALAQDKGVQFLPGAIFYFSGVKHNCLRLSFATENEAVIDAGIRTLGDIIAKRRLRLVRPAVWQDRRAVI</sequence>
<dbReference type="GO" id="GO:0003677">
    <property type="term" value="F:DNA binding"/>
    <property type="evidence" value="ECO:0007669"/>
    <property type="project" value="UniProtKB-KW"/>
</dbReference>
<organism evidence="7 8">
    <name type="scientific">Luteitalea pratensis</name>
    <dbReference type="NCBI Taxonomy" id="1855912"/>
    <lineage>
        <taxon>Bacteria</taxon>
        <taxon>Pseudomonadati</taxon>
        <taxon>Acidobacteriota</taxon>
        <taxon>Vicinamibacteria</taxon>
        <taxon>Vicinamibacterales</taxon>
        <taxon>Vicinamibacteraceae</taxon>
        <taxon>Luteitalea</taxon>
    </lineage>
</organism>
<evidence type="ECO:0000256" key="4">
    <source>
        <dbReference type="ARBA" id="ARBA00023125"/>
    </source>
</evidence>
<reference evidence="7 8" key="1">
    <citation type="journal article" date="2016" name="Genome Announc.">
        <title>First Complete Genome Sequence of a Subdivision 6 Acidobacterium Strain.</title>
        <authorList>
            <person name="Huang S."/>
            <person name="Vieira S."/>
            <person name="Bunk B."/>
            <person name="Riedel T."/>
            <person name="Sproer C."/>
            <person name="Overmann J."/>
        </authorList>
    </citation>
    <scope>NUCLEOTIDE SEQUENCE [LARGE SCALE GENOMIC DNA]</scope>
    <source>
        <strain evidence="8">DSM 100886 HEG_-6_39</strain>
    </source>
</reference>
<keyword evidence="8" id="KW-1185">Reference proteome</keyword>
<evidence type="ECO:0000256" key="3">
    <source>
        <dbReference type="ARBA" id="ARBA00023015"/>
    </source>
</evidence>
<dbReference type="SUPFAM" id="SSF53383">
    <property type="entry name" value="PLP-dependent transferases"/>
    <property type="match status" value="1"/>
</dbReference>
<evidence type="ECO:0000256" key="1">
    <source>
        <dbReference type="ARBA" id="ARBA00005384"/>
    </source>
</evidence>
<dbReference type="GO" id="GO:0047536">
    <property type="term" value="F:2-aminoadipate transaminase activity"/>
    <property type="evidence" value="ECO:0007669"/>
    <property type="project" value="UniProtKB-EC"/>
</dbReference>
<dbReference type="CDD" id="cd00609">
    <property type="entry name" value="AAT_like"/>
    <property type="match status" value="1"/>
</dbReference>
<keyword evidence="2" id="KW-0663">Pyridoxal phosphate</keyword>
<dbReference type="GO" id="GO:0003700">
    <property type="term" value="F:DNA-binding transcription factor activity"/>
    <property type="evidence" value="ECO:0007669"/>
    <property type="project" value="InterPro"/>
</dbReference>
<dbReference type="EC" id="2.6.1.39" evidence="7"/>
<dbReference type="SUPFAM" id="SSF46785">
    <property type="entry name" value="Winged helix' DNA-binding domain"/>
    <property type="match status" value="1"/>
</dbReference>